<evidence type="ECO:0000313" key="4">
    <source>
        <dbReference type="EMBL" id="MEK8126383.1"/>
    </source>
</evidence>
<organism evidence="4 5">
    <name type="scientific">Paenibacillus filicis</name>
    <dbReference type="NCBI Taxonomy" id="669464"/>
    <lineage>
        <taxon>Bacteria</taxon>
        <taxon>Bacillati</taxon>
        <taxon>Bacillota</taxon>
        <taxon>Bacilli</taxon>
        <taxon>Bacillales</taxon>
        <taxon>Paenibacillaceae</taxon>
        <taxon>Paenibacillus</taxon>
    </lineage>
</organism>
<gene>
    <name evidence="4" type="ORF">WMW72_00485</name>
</gene>
<sequence length="215" mass="23714">MTNEVSQEQYAESLFGPDEVLNKVTASILEQGIRDISIVPGYGRLLTLLVKSMRAADALEIGVLGGYSGVCLARGLDKSGRLVSLELRPEYAELAHANLRMAGFGDQVEYRVGDAQDSLRQLEEEGRKFDFFFIDADKGNYPNYLEWALKLARPGALIVGDNTFMRGKTTDASQQGNAVARMREFNERIATDPRLDSVMLPAYDGLAIARVKESS</sequence>
<dbReference type="Pfam" id="PF01596">
    <property type="entry name" value="Methyltransf_3"/>
    <property type="match status" value="1"/>
</dbReference>
<evidence type="ECO:0000256" key="3">
    <source>
        <dbReference type="ARBA" id="ARBA00022691"/>
    </source>
</evidence>
<keyword evidence="5" id="KW-1185">Reference proteome</keyword>
<dbReference type="PROSITE" id="PS51682">
    <property type="entry name" value="SAM_OMT_I"/>
    <property type="match status" value="1"/>
</dbReference>
<name>A0ABU9DC07_9BACL</name>
<dbReference type="Gene3D" id="3.40.50.150">
    <property type="entry name" value="Vaccinia Virus protein VP39"/>
    <property type="match status" value="1"/>
</dbReference>
<dbReference type="RefSeq" id="WP_341413442.1">
    <property type="nucleotide sequence ID" value="NZ_JBBPCC010000001.1"/>
</dbReference>
<dbReference type="EC" id="2.1.1.-" evidence="4"/>
<dbReference type="SUPFAM" id="SSF53335">
    <property type="entry name" value="S-adenosyl-L-methionine-dependent methyltransferases"/>
    <property type="match status" value="1"/>
</dbReference>
<dbReference type="GO" id="GO:0008168">
    <property type="term" value="F:methyltransferase activity"/>
    <property type="evidence" value="ECO:0007669"/>
    <property type="project" value="UniProtKB-KW"/>
</dbReference>
<comment type="caution">
    <text evidence="4">The sequence shown here is derived from an EMBL/GenBank/DDBJ whole genome shotgun (WGS) entry which is preliminary data.</text>
</comment>
<keyword evidence="2 4" id="KW-0808">Transferase</keyword>
<dbReference type="InterPro" id="IPR050362">
    <property type="entry name" value="Cation-dep_OMT"/>
</dbReference>
<keyword evidence="1 4" id="KW-0489">Methyltransferase</keyword>
<dbReference type="GO" id="GO:0032259">
    <property type="term" value="P:methylation"/>
    <property type="evidence" value="ECO:0007669"/>
    <property type="project" value="UniProtKB-KW"/>
</dbReference>
<evidence type="ECO:0000256" key="1">
    <source>
        <dbReference type="ARBA" id="ARBA00022603"/>
    </source>
</evidence>
<evidence type="ECO:0000256" key="2">
    <source>
        <dbReference type="ARBA" id="ARBA00022679"/>
    </source>
</evidence>
<keyword evidence="3" id="KW-0949">S-adenosyl-L-methionine</keyword>
<proteinExistence type="predicted"/>
<dbReference type="InterPro" id="IPR002935">
    <property type="entry name" value="SAM_O-MeTrfase"/>
</dbReference>
<dbReference type="InterPro" id="IPR029063">
    <property type="entry name" value="SAM-dependent_MTases_sf"/>
</dbReference>
<evidence type="ECO:0000313" key="5">
    <source>
        <dbReference type="Proteomes" id="UP001469365"/>
    </source>
</evidence>
<dbReference type="PANTHER" id="PTHR10509:SF14">
    <property type="entry name" value="CAFFEOYL-COA O-METHYLTRANSFERASE 3-RELATED"/>
    <property type="match status" value="1"/>
</dbReference>
<accession>A0ABU9DC07</accession>
<dbReference type="PANTHER" id="PTHR10509">
    <property type="entry name" value="O-METHYLTRANSFERASE-RELATED"/>
    <property type="match status" value="1"/>
</dbReference>
<protein>
    <submittedName>
        <fullName evidence="4">O-methyltransferase</fullName>
        <ecNumber evidence="4">2.1.1.-</ecNumber>
    </submittedName>
</protein>
<dbReference type="Proteomes" id="UP001469365">
    <property type="component" value="Unassembled WGS sequence"/>
</dbReference>
<dbReference type="EMBL" id="JBBPCC010000001">
    <property type="protein sequence ID" value="MEK8126383.1"/>
    <property type="molecule type" value="Genomic_DNA"/>
</dbReference>
<reference evidence="4 5" key="1">
    <citation type="submission" date="2024-04" db="EMBL/GenBank/DDBJ databases">
        <title>draft genome sequnece of Paenibacillus filicis.</title>
        <authorList>
            <person name="Kim D.-U."/>
        </authorList>
    </citation>
    <scope>NUCLEOTIDE SEQUENCE [LARGE SCALE GENOMIC DNA]</scope>
    <source>
        <strain evidence="4 5">KACC14197</strain>
    </source>
</reference>